<evidence type="ECO:0000313" key="3">
    <source>
        <dbReference type="Proteomes" id="UP000800094"/>
    </source>
</evidence>
<evidence type="ECO:0008006" key="4">
    <source>
        <dbReference type="Google" id="ProtNLM"/>
    </source>
</evidence>
<dbReference type="AlphaFoldDB" id="A0A6A6J1X8"/>
<name>A0A6A6J1X8_9PLEO</name>
<accession>A0A6A6J1X8</accession>
<dbReference type="GeneID" id="54572783"/>
<dbReference type="EMBL" id="ML987189">
    <property type="protein sequence ID" value="KAF2255910.1"/>
    <property type="molecule type" value="Genomic_DNA"/>
</dbReference>
<feature type="chain" id="PRO_5025484014" description="Secreted protein" evidence="1">
    <location>
        <begin position="16"/>
        <end position="79"/>
    </location>
</feature>
<gene>
    <name evidence="2" type="ORF">BU26DRAFT_11617</name>
</gene>
<dbReference type="RefSeq" id="XP_033690914.1">
    <property type="nucleotide sequence ID" value="XM_033819453.1"/>
</dbReference>
<keyword evidence="3" id="KW-1185">Reference proteome</keyword>
<proteinExistence type="predicted"/>
<dbReference type="Proteomes" id="UP000800094">
    <property type="component" value="Unassembled WGS sequence"/>
</dbReference>
<reference evidence="2" key="1">
    <citation type="journal article" date="2020" name="Stud. Mycol.">
        <title>101 Dothideomycetes genomes: a test case for predicting lifestyles and emergence of pathogens.</title>
        <authorList>
            <person name="Haridas S."/>
            <person name="Albert R."/>
            <person name="Binder M."/>
            <person name="Bloem J."/>
            <person name="Labutti K."/>
            <person name="Salamov A."/>
            <person name="Andreopoulos B."/>
            <person name="Baker S."/>
            <person name="Barry K."/>
            <person name="Bills G."/>
            <person name="Bluhm B."/>
            <person name="Cannon C."/>
            <person name="Castanera R."/>
            <person name="Culley D."/>
            <person name="Daum C."/>
            <person name="Ezra D."/>
            <person name="Gonzalez J."/>
            <person name="Henrissat B."/>
            <person name="Kuo A."/>
            <person name="Liang C."/>
            <person name="Lipzen A."/>
            <person name="Lutzoni F."/>
            <person name="Magnuson J."/>
            <person name="Mondo S."/>
            <person name="Nolan M."/>
            <person name="Ohm R."/>
            <person name="Pangilinan J."/>
            <person name="Park H.-J."/>
            <person name="Ramirez L."/>
            <person name="Alfaro M."/>
            <person name="Sun H."/>
            <person name="Tritt A."/>
            <person name="Yoshinaga Y."/>
            <person name="Zwiers L.-H."/>
            <person name="Turgeon B."/>
            <person name="Goodwin S."/>
            <person name="Spatafora J."/>
            <person name="Crous P."/>
            <person name="Grigoriev I."/>
        </authorList>
    </citation>
    <scope>NUCLEOTIDE SEQUENCE</scope>
    <source>
        <strain evidence="2">CBS 122368</strain>
    </source>
</reference>
<sequence length="79" mass="9052">MRFCLLHIWCYFARSMECARRIQKGDPRCAMVTVPSKMLNNGVVVVKCPQSQQRARRAVGKVICSQHRLGSAHGRRRLP</sequence>
<protein>
    <recommendedName>
        <fullName evidence="4">Secreted protein</fullName>
    </recommendedName>
</protein>
<organism evidence="2 3">
    <name type="scientific">Trematosphaeria pertusa</name>
    <dbReference type="NCBI Taxonomy" id="390896"/>
    <lineage>
        <taxon>Eukaryota</taxon>
        <taxon>Fungi</taxon>
        <taxon>Dikarya</taxon>
        <taxon>Ascomycota</taxon>
        <taxon>Pezizomycotina</taxon>
        <taxon>Dothideomycetes</taxon>
        <taxon>Pleosporomycetidae</taxon>
        <taxon>Pleosporales</taxon>
        <taxon>Massarineae</taxon>
        <taxon>Trematosphaeriaceae</taxon>
        <taxon>Trematosphaeria</taxon>
    </lineage>
</organism>
<evidence type="ECO:0000256" key="1">
    <source>
        <dbReference type="SAM" id="SignalP"/>
    </source>
</evidence>
<keyword evidence="1" id="KW-0732">Signal</keyword>
<evidence type="ECO:0000313" key="2">
    <source>
        <dbReference type="EMBL" id="KAF2255910.1"/>
    </source>
</evidence>
<feature type="signal peptide" evidence="1">
    <location>
        <begin position="1"/>
        <end position="15"/>
    </location>
</feature>